<evidence type="ECO:0000256" key="1">
    <source>
        <dbReference type="SAM" id="Phobius"/>
    </source>
</evidence>
<keyword evidence="1" id="KW-0812">Transmembrane</keyword>
<reference evidence="2 3" key="1">
    <citation type="journal article" date="2014" name="Agronomy (Basel)">
        <title>A Draft Genome Sequence for Ensete ventricosum, the Drought-Tolerant Tree Against Hunger.</title>
        <authorList>
            <person name="Harrison J."/>
            <person name="Moore K.A."/>
            <person name="Paszkiewicz K."/>
            <person name="Jones T."/>
            <person name="Grant M."/>
            <person name="Ambacheew D."/>
            <person name="Muzemil S."/>
            <person name="Studholme D.J."/>
        </authorList>
    </citation>
    <scope>NUCLEOTIDE SEQUENCE [LARGE SCALE GENOMIC DNA]</scope>
</reference>
<feature type="non-terminal residue" evidence="2">
    <location>
        <position position="119"/>
    </location>
</feature>
<evidence type="ECO:0000313" key="3">
    <source>
        <dbReference type="Proteomes" id="UP000287651"/>
    </source>
</evidence>
<dbReference type="EMBL" id="AMZH03000950">
    <property type="protein sequence ID" value="RRT81258.1"/>
    <property type="molecule type" value="Genomic_DNA"/>
</dbReference>
<evidence type="ECO:0000313" key="2">
    <source>
        <dbReference type="EMBL" id="RRT81258.1"/>
    </source>
</evidence>
<keyword evidence="1" id="KW-1133">Transmembrane helix</keyword>
<feature type="transmembrane region" description="Helical" evidence="1">
    <location>
        <begin position="44"/>
        <end position="64"/>
    </location>
</feature>
<dbReference type="Proteomes" id="UP000287651">
    <property type="component" value="Unassembled WGS sequence"/>
</dbReference>
<name>A0A427AYC2_ENSVE</name>
<sequence>WRSALFPGQFRQFIHHKLTRTNLRRRGSGAEQRRREGMDDCRPLGFLIGLPFAVLALALSLVGADNPRLPVPLLHLLLWSGQSGGGAHQDAGQRYQMVHPTNPLLRIYVRFGSSLSLCF</sequence>
<accession>A0A427AYC2</accession>
<dbReference type="AlphaFoldDB" id="A0A427AYC2"/>
<comment type="caution">
    <text evidence="2">The sequence shown here is derived from an EMBL/GenBank/DDBJ whole genome shotgun (WGS) entry which is preliminary data.</text>
</comment>
<organism evidence="2 3">
    <name type="scientific">Ensete ventricosum</name>
    <name type="common">Abyssinian banana</name>
    <name type="synonym">Musa ensete</name>
    <dbReference type="NCBI Taxonomy" id="4639"/>
    <lineage>
        <taxon>Eukaryota</taxon>
        <taxon>Viridiplantae</taxon>
        <taxon>Streptophyta</taxon>
        <taxon>Embryophyta</taxon>
        <taxon>Tracheophyta</taxon>
        <taxon>Spermatophyta</taxon>
        <taxon>Magnoliopsida</taxon>
        <taxon>Liliopsida</taxon>
        <taxon>Zingiberales</taxon>
        <taxon>Musaceae</taxon>
        <taxon>Ensete</taxon>
    </lineage>
</organism>
<feature type="non-terminal residue" evidence="2">
    <location>
        <position position="1"/>
    </location>
</feature>
<gene>
    <name evidence="2" type="ORF">B296_00004855</name>
</gene>
<proteinExistence type="predicted"/>
<keyword evidence="1" id="KW-0472">Membrane</keyword>
<protein>
    <submittedName>
        <fullName evidence="2">Uncharacterized protein</fullName>
    </submittedName>
</protein>